<reference evidence="1" key="1">
    <citation type="submission" date="2021-11" db="EMBL/GenBank/DDBJ databases">
        <title>BS-T2-15 a new species belonging to the Comamonadaceae family isolated from the soil of a French oak forest.</title>
        <authorList>
            <person name="Mieszkin S."/>
            <person name="Alain K."/>
        </authorList>
    </citation>
    <scope>NUCLEOTIDE SEQUENCE</scope>
    <source>
        <strain evidence="1">BS-T2-15</strain>
    </source>
</reference>
<name>A0A9X1YNT1_9BURK</name>
<comment type="caution">
    <text evidence="1">The sequence shown here is derived from an EMBL/GenBank/DDBJ whole genome shotgun (WGS) entry which is preliminary data.</text>
</comment>
<keyword evidence="2" id="KW-1185">Reference proteome</keyword>
<organism evidence="1 2">
    <name type="scientific">Scleromatobacter humisilvae</name>
    <dbReference type="NCBI Taxonomy" id="2897159"/>
    <lineage>
        <taxon>Bacteria</taxon>
        <taxon>Pseudomonadati</taxon>
        <taxon>Pseudomonadota</taxon>
        <taxon>Betaproteobacteria</taxon>
        <taxon>Burkholderiales</taxon>
        <taxon>Sphaerotilaceae</taxon>
        <taxon>Scleromatobacter</taxon>
    </lineage>
</organism>
<evidence type="ECO:0000313" key="1">
    <source>
        <dbReference type="EMBL" id="MCK9688183.1"/>
    </source>
</evidence>
<evidence type="ECO:0000313" key="2">
    <source>
        <dbReference type="Proteomes" id="UP001139353"/>
    </source>
</evidence>
<sequence>MADATPYFGIAPFVLGMSRDLVRAAAGKPDSVETSSDDDGGAVETWFYQGGEIELEFEAVPDSKLESITAWSADTTVNGVAIIGCELADLPRLAREADIHDLEFTDDFAESGQCFQSEQHGLMFWVAKGKVVNLTIFPRFDDSGEEPQWPAGDE</sequence>
<protein>
    <submittedName>
        <fullName evidence="1">Uncharacterized protein</fullName>
    </submittedName>
</protein>
<proteinExistence type="predicted"/>
<accession>A0A9X1YNT1</accession>
<gene>
    <name evidence="1" type="ORF">LPC04_20955</name>
</gene>
<dbReference type="EMBL" id="JAJLJH010000007">
    <property type="protein sequence ID" value="MCK9688183.1"/>
    <property type="molecule type" value="Genomic_DNA"/>
</dbReference>
<dbReference type="Proteomes" id="UP001139353">
    <property type="component" value="Unassembled WGS sequence"/>
</dbReference>
<dbReference type="AlphaFoldDB" id="A0A9X1YNT1"/>
<dbReference type="RefSeq" id="WP_275684226.1">
    <property type="nucleotide sequence ID" value="NZ_JAJLJH010000007.1"/>
</dbReference>